<accession>A0ABW6VE51</accession>
<evidence type="ECO:0000313" key="2">
    <source>
        <dbReference type="Proteomes" id="UP001602119"/>
    </source>
</evidence>
<proteinExistence type="predicted"/>
<organism evidence="1 2">
    <name type="scientific">Microtetraspora fusca</name>
    <dbReference type="NCBI Taxonomy" id="1997"/>
    <lineage>
        <taxon>Bacteria</taxon>
        <taxon>Bacillati</taxon>
        <taxon>Actinomycetota</taxon>
        <taxon>Actinomycetes</taxon>
        <taxon>Streptosporangiales</taxon>
        <taxon>Streptosporangiaceae</taxon>
        <taxon>Microtetraspora</taxon>
    </lineage>
</organism>
<comment type="caution">
    <text evidence="1">The sequence shown here is derived from an EMBL/GenBank/DDBJ whole genome shotgun (WGS) entry which is preliminary data.</text>
</comment>
<keyword evidence="2" id="KW-1185">Reference proteome</keyword>
<dbReference type="Proteomes" id="UP001602119">
    <property type="component" value="Unassembled WGS sequence"/>
</dbReference>
<sequence>MSTSEAYAHVPPADVHTNDVLRMHGVDVHVMETGYADCDTTGQHADCPPAGRWWATVLGVTEEDREATSSTPWTAALCLKFLETSPQYMPLKRL</sequence>
<evidence type="ECO:0000313" key="1">
    <source>
        <dbReference type="EMBL" id="MFF4777635.1"/>
    </source>
</evidence>
<dbReference type="RefSeq" id="WP_387346139.1">
    <property type="nucleotide sequence ID" value="NZ_JBIAXI010000024.1"/>
</dbReference>
<dbReference type="EMBL" id="JBIAXI010000024">
    <property type="protein sequence ID" value="MFF4777635.1"/>
    <property type="molecule type" value="Genomic_DNA"/>
</dbReference>
<reference evidence="1 2" key="1">
    <citation type="submission" date="2024-10" db="EMBL/GenBank/DDBJ databases">
        <title>The Natural Products Discovery Center: Release of the First 8490 Sequenced Strains for Exploring Actinobacteria Biosynthetic Diversity.</title>
        <authorList>
            <person name="Kalkreuter E."/>
            <person name="Kautsar S.A."/>
            <person name="Yang D."/>
            <person name="Bader C.D."/>
            <person name="Teijaro C.N."/>
            <person name="Fluegel L."/>
            <person name="Davis C.M."/>
            <person name="Simpson J.R."/>
            <person name="Lauterbach L."/>
            <person name="Steele A.D."/>
            <person name="Gui C."/>
            <person name="Meng S."/>
            <person name="Li G."/>
            <person name="Viehrig K."/>
            <person name="Ye F."/>
            <person name="Su P."/>
            <person name="Kiefer A.F."/>
            <person name="Nichols A."/>
            <person name="Cepeda A.J."/>
            <person name="Yan W."/>
            <person name="Fan B."/>
            <person name="Jiang Y."/>
            <person name="Adhikari A."/>
            <person name="Zheng C.-J."/>
            <person name="Schuster L."/>
            <person name="Cowan T.M."/>
            <person name="Smanski M.J."/>
            <person name="Chevrette M.G."/>
            <person name="De Carvalho L.P.S."/>
            <person name="Shen B."/>
        </authorList>
    </citation>
    <scope>NUCLEOTIDE SEQUENCE [LARGE SCALE GENOMIC DNA]</scope>
    <source>
        <strain evidence="1 2">NPDC001281</strain>
    </source>
</reference>
<gene>
    <name evidence="1" type="ORF">ACFY05_32890</name>
</gene>
<protein>
    <submittedName>
        <fullName evidence="1">Uncharacterized protein</fullName>
    </submittedName>
</protein>
<name>A0ABW6VE51_MICFU</name>